<name>A0A8J5XGQ1_DIALT</name>
<feature type="transmembrane region" description="Helical" evidence="2">
    <location>
        <begin position="110"/>
        <end position="133"/>
    </location>
</feature>
<organism evidence="3 4">
    <name type="scientific">Diacronema lutheri</name>
    <name type="common">Unicellular marine alga</name>
    <name type="synonym">Monochrysis lutheri</name>
    <dbReference type="NCBI Taxonomy" id="2081491"/>
    <lineage>
        <taxon>Eukaryota</taxon>
        <taxon>Haptista</taxon>
        <taxon>Haptophyta</taxon>
        <taxon>Pavlovophyceae</taxon>
        <taxon>Pavlovales</taxon>
        <taxon>Pavlovaceae</taxon>
        <taxon>Diacronema</taxon>
    </lineage>
</organism>
<sequence>MQVPLKYVEAAVEPGSTRVRFTVSVPPPTTFQSVDVRSNVLKITNQKVQAIFETAGLAEVITTVGELSFVVPPPPPPPSPPPKRDDDDDDDDDEATAVPPSIPGLAQATLIALSTVVPVGSLIICTLAARLLYVRWQRGKVVKIQNANVRPEPFRRTYGTL</sequence>
<accession>A0A8J5XGQ1</accession>
<comment type="caution">
    <text evidence="3">The sequence shown here is derived from an EMBL/GenBank/DDBJ whole genome shotgun (WGS) entry which is preliminary data.</text>
</comment>
<feature type="region of interest" description="Disordered" evidence="1">
    <location>
        <begin position="68"/>
        <end position="101"/>
    </location>
</feature>
<dbReference type="EMBL" id="JAGTXO010000032">
    <property type="protein sequence ID" value="KAG8460489.1"/>
    <property type="molecule type" value="Genomic_DNA"/>
</dbReference>
<reference evidence="3" key="1">
    <citation type="submission" date="2021-05" db="EMBL/GenBank/DDBJ databases">
        <title>The genome of the haptophyte Pavlova lutheri (Diacronema luteri, Pavlovales) - a model for lipid biosynthesis in eukaryotic algae.</title>
        <authorList>
            <person name="Hulatt C.J."/>
            <person name="Posewitz M.C."/>
        </authorList>
    </citation>
    <scope>NUCLEOTIDE SEQUENCE</scope>
    <source>
        <strain evidence="3">NIVA-4/92</strain>
    </source>
</reference>
<feature type="compositionally biased region" description="Pro residues" evidence="1">
    <location>
        <begin position="71"/>
        <end position="81"/>
    </location>
</feature>
<evidence type="ECO:0000313" key="3">
    <source>
        <dbReference type="EMBL" id="KAG8460489.1"/>
    </source>
</evidence>
<evidence type="ECO:0000256" key="2">
    <source>
        <dbReference type="SAM" id="Phobius"/>
    </source>
</evidence>
<evidence type="ECO:0000313" key="4">
    <source>
        <dbReference type="Proteomes" id="UP000751190"/>
    </source>
</evidence>
<keyword evidence="2" id="KW-1133">Transmembrane helix</keyword>
<evidence type="ECO:0000256" key="1">
    <source>
        <dbReference type="SAM" id="MobiDB-lite"/>
    </source>
</evidence>
<feature type="compositionally biased region" description="Acidic residues" evidence="1">
    <location>
        <begin position="86"/>
        <end position="95"/>
    </location>
</feature>
<protein>
    <submittedName>
        <fullName evidence="3">Uncharacterized protein</fullName>
    </submittedName>
</protein>
<dbReference type="Proteomes" id="UP000751190">
    <property type="component" value="Unassembled WGS sequence"/>
</dbReference>
<proteinExistence type="predicted"/>
<dbReference type="AlphaFoldDB" id="A0A8J5XGQ1"/>
<keyword evidence="2" id="KW-0812">Transmembrane</keyword>
<gene>
    <name evidence="3" type="ORF">KFE25_013139</name>
</gene>
<keyword evidence="4" id="KW-1185">Reference proteome</keyword>
<keyword evidence="2" id="KW-0472">Membrane</keyword>